<dbReference type="InParanoid" id="A0A423PJ91"/>
<keyword evidence="2" id="KW-1185">Reference proteome</keyword>
<proteinExistence type="predicted"/>
<dbReference type="AlphaFoldDB" id="A0A423PJ91"/>
<reference evidence="1 2" key="1">
    <citation type="submission" date="2013-10" db="EMBL/GenBank/DDBJ databases">
        <title>Salinisphaera japonica YTM-1 Genome Sequencing.</title>
        <authorList>
            <person name="Lai Q."/>
            <person name="Li C."/>
            <person name="Shao Z."/>
        </authorList>
    </citation>
    <scope>NUCLEOTIDE SEQUENCE [LARGE SCALE GENOMIC DNA]</scope>
    <source>
        <strain evidence="1 2">YTM-1</strain>
    </source>
</reference>
<name>A0A423PJ91_9GAMM</name>
<dbReference type="Proteomes" id="UP000285310">
    <property type="component" value="Unassembled WGS sequence"/>
</dbReference>
<organism evidence="1 2">
    <name type="scientific">Salinisphaera japonica YTM-1</name>
    <dbReference type="NCBI Taxonomy" id="1209778"/>
    <lineage>
        <taxon>Bacteria</taxon>
        <taxon>Pseudomonadati</taxon>
        <taxon>Pseudomonadota</taxon>
        <taxon>Gammaproteobacteria</taxon>
        <taxon>Salinisphaerales</taxon>
        <taxon>Salinisphaeraceae</taxon>
        <taxon>Salinisphaera</taxon>
    </lineage>
</organism>
<sequence length="80" mass="8637">MVADMIRTNARRLALPAPTPWDTLKAAGAHDPGHPIAADCLAFELQDFGDPPNAEYTVTTAMQRMNLFNQPASSTRPNTG</sequence>
<dbReference type="EMBL" id="AYKG01000045">
    <property type="protein sequence ID" value="ROO25659.1"/>
    <property type="molecule type" value="Genomic_DNA"/>
</dbReference>
<gene>
    <name evidence="1" type="ORF">SAJA_12645</name>
</gene>
<evidence type="ECO:0000313" key="2">
    <source>
        <dbReference type="Proteomes" id="UP000285310"/>
    </source>
</evidence>
<accession>A0A423PJ91</accession>
<protein>
    <submittedName>
        <fullName evidence="1">Uncharacterized protein</fullName>
    </submittedName>
</protein>
<comment type="caution">
    <text evidence="1">The sequence shown here is derived from an EMBL/GenBank/DDBJ whole genome shotgun (WGS) entry which is preliminary data.</text>
</comment>
<evidence type="ECO:0000313" key="1">
    <source>
        <dbReference type="EMBL" id="ROO25659.1"/>
    </source>
</evidence>